<protein>
    <submittedName>
        <fullName evidence="3">Helix-turn-helix domain-containing protein</fullName>
    </submittedName>
</protein>
<feature type="domain" description="HTH cro/C1-type" evidence="2">
    <location>
        <begin position="16"/>
        <end position="70"/>
    </location>
</feature>
<dbReference type="Gene3D" id="1.10.260.40">
    <property type="entry name" value="lambda repressor-like DNA-binding domains"/>
    <property type="match status" value="1"/>
</dbReference>
<comment type="caution">
    <text evidence="3">The sequence shown here is derived from an EMBL/GenBank/DDBJ whole genome shotgun (WGS) entry which is preliminary data.</text>
</comment>
<keyword evidence="1" id="KW-0238">DNA-binding</keyword>
<evidence type="ECO:0000313" key="3">
    <source>
        <dbReference type="EMBL" id="TFU29408.1"/>
    </source>
</evidence>
<dbReference type="PANTHER" id="PTHR46558">
    <property type="entry name" value="TRACRIPTIONAL REGULATORY PROTEIN-RELATED-RELATED"/>
    <property type="match status" value="1"/>
</dbReference>
<dbReference type="SUPFAM" id="SSF47413">
    <property type="entry name" value="lambda repressor-like DNA-binding domains"/>
    <property type="match status" value="1"/>
</dbReference>
<dbReference type="SMART" id="SM00530">
    <property type="entry name" value="HTH_XRE"/>
    <property type="match status" value="1"/>
</dbReference>
<sequence length="154" mass="17356">MESIMDTSKNLCPQRLKELRKSANLTQQELSNKLNIKQGTYSRWERGLLEPNLAQITDLAIFFHVSVDYLTGKRDREYSTISTFDHEPMSVEESSKIADYVISSIFTALSSAKEKGISEATMVALLSELGFAPEAQTKLIKQLYETGALKQTEE</sequence>
<evidence type="ECO:0000259" key="2">
    <source>
        <dbReference type="PROSITE" id="PS50943"/>
    </source>
</evidence>
<dbReference type="CDD" id="cd00093">
    <property type="entry name" value="HTH_XRE"/>
    <property type="match status" value="1"/>
</dbReference>
<evidence type="ECO:0000313" key="4">
    <source>
        <dbReference type="Proteomes" id="UP000297747"/>
    </source>
</evidence>
<dbReference type="Pfam" id="PF01381">
    <property type="entry name" value="HTH_3"/>
    <property type="match status" value="1"/>
</dbReference>
<evidence type="ECO:0000256" key="1">
    <source>
        <dbReference type="ARBA" id="ARBA00023125"/>
    </source>
</evidence>
<dbReference type="Proteomes" id="UP000297747">
    <property type="component" value="Unassembled WGS sequence"/>
</dbReference>
<accession>A0A4Y9FMD8</accession>
<name>A0A4Y9FMD8_STRAI</name>
<reference evidence="3 4" key="1">
    <citation type="submission" date="2019-03" db="EMBL/GenBank/DDBJ databases">
        <title>Diversity of the mouse oral microbiome.</title>
        <authorList>
            <person name="Joseph S."/>
            <person name="Aduse-Opoku J."/>
            <person name="Curtis M."/>
            <person name="Wade W."/>
            <person name="Hashim A."/>
        </authorList>
    </citation>
    <scope>NUCLEOTIDE SEQUENCE [LARGE SCALE GENOMIC DNA]</scope>
    <source>
        <strain evidence="3 4">HT4</strain>
    </source>
</reference>
<proteinExistence type="predicted"/>
<dbReference type="PROSITE" id="PS50943">
    <property type="entry name" value="HTH_CROC1"/>
    <property type="match status" value="1"/>
</dbReference>
<dbReference type="EMBL" id="SPQA01000075">
    <property type="protein sequence ID" value="TFU29408.1"/>
    <property type="molecule type" value="Genomic_DNA"/>
</dbReference>
<organism evidence="3 4">
    <name type="scientific">Streptococcus acidominimus</name>
    <dbReference type="NCBI Taxonomy" id="1326"/>
    <lineage>
        <taxon>Bacteria</taxon>
        <taxon>Bacillati</taxon>
        <taxon>Bacillota</taxon>
        <taxon>Bacilli</taxon>
        <taxon>Lactobacillales</taxon>
        <taxon>Streptococcaceae</taxon>
        <taxon>Streptococcus</taxon>
    </lineage>
</organism>
<dbReference type="GO" id="GO:0003677">
    <property type="term" value="F:DNA binding"/>
    <property type="evidence" value="ECO:0007669"/>
    <property type="project" value="UniProtKB-KW"/>
</dbReference>
<dbReference type="AlphaFoldDB" id="A0A4Y9FMD8"/>
<gene>
    <name evidence="3" type="ORF">E4U01_10205</name>
</gene>
<dbReference type="PANTHER" id="PTHR46558:SF11">
    <property type="entry name" value="HTH-TYPE TRANSCRIPTIONAL REGULATOR XRE"/>
    <property type="match status" value="1"/>
</dbReference>
<dbReference type="InterPro" id="IPR001387">
    <property type="entry name" value="Cro/C1-type_HTH"/>
</dbReference>
<dbReference type="InterPro" id="IPR010982">
    <property type="entry name" value="Lambda_DNA-bd_dom_sf"/>
</dbReference>